<feature type="binding site" evidence="15">
    <location>
        <begin position="311"/>
        <end position="318"/>
    </location>
    <ligand>
        <name>ATP</name>
        <dbReference type="ChEBI" id="CHEBI:30616"/>
    </ligand>
</feature>
<dbReference type="InterPro" id="IPR000642">
    <property type="entry name" value="Peptidase_M41"/>
</dbReference>
<keyword evidence="8 15" id="KW-0378">Hydrolase</keyword>
<protein>
    <recommendedName>
        <fullName evidence="15">ATP-dependent zinc metalloprotease FtsH</fullName>
        <ecNumber evidence="15">3.4.24.-</ecNumber>
    </recommendedName>
</protein>
<evidence type="ECO:0000256" key="3">
    <source>
        <dbReference type="ARBA" id="ARBA00022475"/>
    </source>
</evidence>
<keyword evidence="11 15" id="KW-1133">Transmembrane helix</keyword>
<dbReference type="InterPro" id="IPR011546">
    <property type="entry name" value="Pept_M41_FtsH_extracell"/>
</dbReference>
<dbReference type="GO" id="GO:0008270">
    <property type="term" value="F:zinc ion binding"/>
    <property type="evidence" value="ECO:0007669"/>
    <property type="project" value="UniProtKB-UniRule"/>
</dbReference>
<dbReference type="Pfam" id="PF00004">
    <property type="entry name" value="AAA"/>
    <property type="match status" value="1"/>
</dbReference>
<dbReference type="Gene3D" id="1.10.8.60">
    <property type="match status" value="1"/>
</dbReference>
<evidence type="ECO:0000256" key="13">
    <source>
        <dbReference type="ARBA" id="ARBA00023136"/>
    </source>
</evidence>
<evidence type="ECO:0000256" key="14">
    <source>
        <dbReference type="ARBA" id="ARBA00061570"/>
    </source>
</evidence>
<feature type="transmembrane region" description="Helical" evidence="15">
    <location>
        <begin position="217"/>
        <end position="239"/>
    </location>
</feature>
<keyword evidence="3 15" id="KW-1003">Cell membrane</keyword>
<dbReference type="SMART" id="SM00382">
    <property type="entry name" value="AAA"/>
    <property type="match status" value="1"/>
</dbReference>
<evidence type="ECO:0000256" key="6">
    <source>
        <dbReference type="ARBA" id="ARBA00022723"/>
    </source>
</evidence>
<dbReference type="GO" id="GO:0004222">
    <property type="term" value="F:metalloendopeptidase activity"/>
    <property type="evidence" value="ECO:0007669"/>
    <property type="project" value="InterPro"/>
</dbReference>
<feature type="binding site" evidence="15">
    <location>
        <position position="537"/>
    </location>
    <ligand>
        <name>Zn(2+)</name>
        <dbReference type="ChEBI" id="CHEBI:29105"/>
        <note>catalytic</note>
    </ligand>
</feature>
<evidence type="ECO:0000259" key="18">
    <source>
        <dbReference type="SMART" id="SM00382"/>
    </source>
</evidence>
<organism evidence="19 20">
    <name type="scientific">Oceaniferula flava</name>
    <dbReference type="NCBI Taxonomy" id="2800421"/>
    <lineage>
        <taxon>Bacteria</taxon>
        <taxon>Pseudomonadati</taxon>
        <taxon>Verrucomicrobiota</taxon>
        <taxon>Verrucomicrobiia</taxon>
        <taxon>Verrucomicrobiales</taxon>
        <taxon>Verrucomicrobiaceae</taxon>
        <taxon>Oceaniferula</taxon>
    </lineage>
</organism>
<keyword evidence="5 15" id="KW-0812">Transmembrane</keyword>
<dbReference type="GO" id="GO:0006508">
    <property type="term" value="P:proteolysis"/>
    <property type="evidence" value="ECO:0007669"/>
    <property type="project" value="UniProtKB-KW"/>
</dbReference>
<feature type="active site" evidence="15">
    <location>
        <position position="534"/>
    </location>
</feature>
<dbReference type="Proteomes" id="UP000634206">
    <property type="component" value="Unassembled WGS sequence"/>
</dbReference>
<comment type="caution">
    <text evidence="19">The sequence shown here is derived from an EMBL/GenBank/DDBJ whole genome shotgun (WGS) entry which is preliminary data.</text>
</comment>
<comment type="subunit">
    <text evidence="15">Homohexamer.</text>
</comment>
<name>A0AAE2VB58_9BACT</name>
<evidence type="ECO:0000256" key="15">
    <source>
        <dbReference type="HAMAP-Rule" id="MF_01458"/>
    </source>
</evidence>
<feature type="region of interest" description="Disordered" evidence="17">
    <location>
        <begin position="713"/>
        <end position="761"/>
    </location>
</feature>
<accession>A0AAE2VB58</accession>
<dbReference type="NCBIfam" id="TIGR01241">
    <property type="entry name" value="FtsH_fam"/>
    <property type="match status" value="1"/>
</dbReference>
<keyword evidence="13 15" id="KW-0472">Membrane</keyword>
<evidence type="ECO:0000256" key="10">
    <source>
        <dbReference type="ARBA" id="ARBA00022840"/>
    </source>
</evidence>
<evidence type="ECO:0000256" key="8">
    <source>
        <dbReference type="ARBA" id="ARBA00022801"/>
    </source>
</evidence>
<dbReference type="CDD" id="cd19501">
    <property type="entry name" value="RecA-like_FtsH"/>
    <property type="match status" value="1"/>
</dbReference>
<evidence type="ECO:0000256" key="16">
    <source>
        <dbReference type="RuleBase" id="RU003651"/>
    </source>
</evidence>
<keyword evidence="4 15" id="KW-0645">Protease</keyword>
<feature type="binding site" evidence="15">
    <location>
        <position position="533"/>
    </location>
    <ligand>
        <name>Zn(2+)</name>
        <dbReference type="ChEBI" id="CHEBI:29105"/>
        <note>catalytic</note>
    </ligand>
</feature>
<evidence type="ECO:0000256" key="5">
    <source>
        <dbReference type="ARBA" id="ARBA00022692"/>
    </source>
</evidence>
<keyword evidence="10 15" id="KW-0067">ATP-binding</keyword>
<keyword evidence="6 15" id="KW-0479">Metal-binding</keyword>
<dbReference type="SUPFAM" id="SSF52540">
    <property type="entry name" value="P-loop containing nucleoside triphosphate hydrolases"/>
    <property type="match status" value="1"/>
</dbReference>
<dbReference type="FunFam" id="1.10.8.60:FF:000001">
    <property type="entry name" value="ATP-dependent zinc metalloprotease FtsH"/>
    <property type="match status" value="1"/>
</dbReference>
<dbReference type="PANTHER" id="PTHR23076">
    <property type="entry name" value="METALLOPROTEASE M41 FTSH"/>
    <property type="match status" value="1"/>
</dbReference>
<evidence type="ECO:0000313" key="19">
    <source>
        <dbReference type="EMBL" id="MBK1853346.1"/>
    </source>
</evidence>
<feature type="binding site" evidence="15">
    <location>
        <position position="609"/>
    </location>
    <ligand>
        <name>Zn(2+)</name>
        <dbReference type="ChEBI" id="CHEBI:29105"/>
        <note>catalytic</note>
    </ligand>
</feature>
<dbReference type="GO" id="GO:0005886">
    <property type="term" value="C:plasma membrane"/>
    <property type="evidence" value="ECO:0007669"/>
    <property type="project" value="UniProtKB-SubCell"/>
</dbReference>
<gene>
    <name evidence="15 19" type="primary">ftsH</name>
    <name evidence="19" type="ORF">JIN83_00080</name>
</gene>
<comment type="similarity">
    <text evidence="16">Belongs to the AAA ATPase family.</text>
</comment>
<reference evidence="19" key="1">
    <citation type="submission" date="2021-01" db="EMBL/GenBank/DDBJ databases">
        <title>Modified the classification status of verrucomicrobia.</title>
        <authorList>
            <person name="Feng X."/>
        </authorList>
    </citation>
    <scope>NUCLEOTIDE SEQUENCE</scope>
    <source>
        <strain evidence="19">5K15</strain>
    </source>
</reference>
<keyword evidence="20" id="KW-1185">Reference proteome</keyword>
<evidence type="ECO:0000256" key="1">
    <source>
        <dbReference type="ARBA" id="ARBA00004370"/>
    </source>
</evidence>
<dbReference type="Pfam" id="PF17862">
    <property type="entry name" value="AAA_lid_3"/>
    <property type="match status" value="1"/>
</dbReference>
<dbReference type="FunFam" id="3.40.50.300:FF:000001">
    <property type="entry name" value="ATP-dependent zinc metalloprotease FtsH"/>
    <property type="match status" value="1"/>
</dbReference>
<dbReference type="PANTHER" id="PTHR23076:SF97">
    <property type="entry name" value="ATP-DEPENDENT ZINC METALLOPROTEASE YME1L1"/>
    <property type="match status" value="1"/>
</dbReference>
<dbReference type="SUPFAM" id="SSF140990">
    <property type="entry name" value="FtsH protease domain-like"/>
    <property type="match status" value="1"/>
</dbReference>
<dbReference type="Gene3D" id="3.40.50.300">
    <property type="entry name" value="P-loop containing nucleotide triphosphate hydrolases"/>
    <property type="match status" value="1"/>
</dbReference>
<keyword evidence="9 15" id="KW-0862">Zinc</keyword>
<comment type="cofactor">
    <cofactor evidence="15">
        <name>Zn(2+)</name>
        <dbReference type="ChEBI" id="CHEBI:29105"/>
    </cofactor>
    <text evidence="15">Binds 1 zinc ion per subunit.</text>
</comment>
<keyword evidence="12 15" id="KW-0482">Metalloprotease</keyword>
<dbReference type="Gene3D" id="1.20.58.760">
    <property type="entry name" value="Peptidase M41"/>
    <property type="match status" value="1"/>
</dbReference>
<dbReference type="Pfam" id="PF01434">
    <property type="entry name" value="Peptidase_M41"/>
    <property type="match status" value="1"/>
</dbReference>
<keyword evidence="7 15" id="KW-0547">Nucleotide-binding</keyword>
<dbReference type="AlphaFoldDB" id="A0AAE2VB58"/>
<dbReference type="EMBL" id="JAENIG010000001">
    <property type="protein sequence ID" value="MBK1853346.1"/>
    <property type="molecule type" value="Genomic_DNA"/>
</dbReference>
<dbReference type="GO" id="GO:0004176">
    <property type="term" value="F:ATP-dependent peptidase activity"/>
    <property type="evidence" value="ECO:0007669"/>
    <property type="project" value="InterPro"/>
</dbReference>
<comment type="function">
    <text evidence="15">Acts as a processive, ATP-dependent zinc metallopeptidase for both cytoplasmic and membrane proteins. Plays a role in the quality control of integral membrane proteins.</text>
</comment>
<dbReference type="InterPro" id="IPR005936">
    <property type="entry name" value="FtsH"/>
</dbReference>
<dbReference type="EC" id="3.4.24.-" evidence="15"/>
<dbReference type="InterPro" id="IPR003959">
    <property type="entry name" value="ATPase_AAA_core"/>
</dbReference>
<evidence type="ECO:0000256" key="4">
    <source>
        <dbReference type="ARBA" id="ARBA00022670"/>
    </source>
</evidence>
<proteinExistence type="inferred from homology"/>
<evidence type="ECO:0000256" key="17">
    <source>
        <dbReference type="SAM" id="MobiDB-lite"/>
    </source>
</evidence>
<evidence type="ECO:0000256" key="11">
    <source>
        <dbReference type="ARBA" id="ARBA00022989"/>
    </source>
</evidence>
<dbReference type="InterPro" id="IPR027417">
    <property type="entry name" value="P-loop_NTPase"/>
</dbReference>
<dbReference type="GO" id="GO:0030163">
    <property type="term" value="P:protein catabolic process"/>
    <property type="evidence" value="ECO:0007669"/>
    <property type="project" value="UniProtKB-UniRule"/>
</dbReference>
<dbReference type="GO" id="GO:0005524">
    <property type="term" value="F:ATP binding"/>
    <property type="evidence" value="ECO:0007669"/>
    <property type="project" value="UniProtKB-UniRule"/>
</dbReference>
<sequence>MAIALGILVLAWQSSGFGKPKRLSYTEFLDYLDAGKVVSSQNLPKRGEGFPDQRFKLKKSGESSVVFTVSGFYYKDNPWNGDKESADQEAFLIPINTQLHKEQLDAIQARQSIPLRIVKELPDENDGKQLTLNDLRRMLARDAVIMDDPKNAFEIVSLEGSNDKYIVGKRYVFPEVNKATDEQGLAPFEIDINTQELAGYDAAVIKNLAAFQPDSGMMRFLLVQMLPIMLIILVIFFLFRHQMKSAGRGAMSFGKSKARLLTMDKNRVTFKDVAGIQEAKEELFEVVDYLRDPKKFQKLGGNLPKGLLMVGPPGTGKTLLARAIAGEADVPFFSISGSDFVEMFVGVGASRVRDMFEQGKKNSPCLIFIDEIDAVGRHRGHGMGGGHDEREQTLNALLVEMDGFDTRTGVIIIAATNRPDVLDPALLRPGRFDRQVSVGLPDVNGREEILKVHVKRIKMEPDTDLNIIARGTPGFSGAELANLINEAALLAARKGLDSVTIAEMEEARDKVRWGRERRSLALSEKEKENTAYHEAGHAILNVLLEHTDPLHKVTIIPRGPSLGSTMFLPEEDKFTYRQKELVDQLVVAMGGRVAEEITFGNVTNGAVGDIRMATNIARKMVCEWGMSADLGMVEYGEERGEVFVARDVGSSRGYSEVTARKIDEEIKTLIDDAYAKAKAMLIEHNEALVKLSKALLEYETLDAQQVEEIIEHGEMKNPPTPPSNTTIPGNQTDSGVAKKPIADAPSSDDDPLAGEAVGAPA</sequence>
<comment type="similarity">
    <text evidence="14 15">In the central section; belongs to the AAA ATPase family.</text>
</comment>
<dbReference type="PROSITE" id="PS00674">
    <property type="entry name" value="AAA"/>
    <property type="match status" value="1"/>
</dbReference>
<evidence type="ECO:0000256" key="9">
    <source>
        <dbReference type="ARBA" id="ARBA00022833"/>
    </source>
</evidence>
<feature type="domain" description="AAA+ ATPase" evidence="18">
    <location>
        <begin position="303"/>
        <end position="442"/>
    </location>
</feature>
<comment type="caution">
    <text evidence="15">Lacks conserved residue(s) required for the propagation of feature annotation.</text>
</comment>
<dbReference type="Pfam" id="PF06480">
    <property type="entry name" value="FtsH_ext"/>
    <property type="match status" value="1"/>
</dbReference>
<dbReference type="InterPro" id="IPR003593">
    <property type="entry name" value="AAA+_ATPase"/>
</dbReference>
<dbReference type="InterPro" id="IPR037219">
    <property type="entry name" value="Peptidase_M41-like"/>
</dbReference>
<dbReference type="FunFam" id="1.20.58.760:FF:000001">
    <property type="entry name" value="ATP-dependent zinc metalloprotease FtsH"/>
    <property type="match status" value="1"/>
</dbReference>
<evidence type="ECO:0000256" key="7">
    <source>
        <dbReference type="ARBA" id="ARBA00022741"/>
    </source>
</evidence>
<evidence type="ECO:0000313" key="20">
    <source>
        <dbReference type="Proteomes" id="UP000634206"/>
    </source>
</evidence>
<dbReference type="GO" id="GO:0016887">
    <property type="term" value="F:ATP hydrolysis activity"/>
    <property type="evidence" value="ECO:0007669"/>
    <property type="project" value="UniProtKB-UniRule"/>
</dbReference>
<dbReference type="HAMAP" id="MF_01458">
    <property type="entry name" value="FtsH"/>
    <property type="match status" value="1"/>
</dbReference>
<evidence type="ECO:0000256" key="2">
    <source>
        <dbReference type="ARBA" id="ARBA00010044"/>
    </source>
</evidence>
<dbReference type="InterPro" id="IPR003960">
    <property type="entry name" value="ATPase_AAA_CS"/>
</dbReference>
<dbReference type="InterPro" id="IPR041569">
    <property type="entry name" value="AAA_lid_3"/>
</dbReference>
<evidence type="ECO:0000256" key="12">
    <source>
        <dbReference type="ARBA" id="ARBA00023049"/>
    </source>
</evidence>
<comment type="subcellular location">
    <subcellularLocation>
        <location evidence="15">Cell membrane</location>
        <topology evidence="15">Multi-pass membrane protein</topology>
        <orientation evidence="15">Cytoplasmic side</orientation>
    </subcellularLocation>
    <subcellularLocation>
        <location evidence="1">Membrane</location>
    </subcellularLocation>
</comment>
<comment type="similarity">
    <text evidence="2 15">In the C-terminal section; belongs to the peptidase M41 family.</text>
</comment>